<accession>A0A0B6Y7U2</accession>
<dbReference type="AlphaFoldDB" id="A0A0B6Y7U2"/>
<evidence type="ECO:0000313" key="1">
    <source>
        <dbReference type="EMBL" id="CEK52229.1"/>
    </source>
</evidence>
<gene>
    <name evidence="1" type="primary">ORF15989</name>
</gene>
<dbReference type="EMBL" id="HACG01005364">
    <property type="protein sequence ID" value="CEK52229.1"/>
    <property type="molecule type" value="Transcribed_RNA"/>
</dbReference>
<reference evidence="1" key="1">
    <citation type="submission" date="2014-12" db="EMBL/GenBank/DDBJ databases">
        <title>Insight into the proteome of Arion vulgaris.</title>
        <authorList>
            <person name="Aradska J."/>
            <person name="Bulat T."/>
            <person name="Smidak R."/>
            <person name="Sarate P."/>
            <person name="Gangsoo J."/>
            <person name="Sialana F."/>
            <person name="Bilban M."/>
            <person name="Lubec G."/>
        </authorList>
    </citation>
    <scope>NUCLEOTIDE SEQUENCE</scope>
    <source>
        <tissue evidence="1">Skin</tissue>
    </source>
</reference>
<organism evidence="1">
    <name type="scientific">Arion vulgaris</name>
    <dbReference type="NCBI Taxonomy" id="1028688"/>
    <lineage>
        <taxon>Eukaryota</taxon>
        <taxon>Metazoa</taxon>
        <taxon>Spiralia</taxon>
        <taxon>Lophotrochozoa</taxon>
        <taxon>Mollusca</taxon>
        <taxon>Gastropoda</taxon>
        <taxon>Heterobranchia</taxon>
        <taxon>Euthyneura</taxon>
        <taxon>Panpulmonata</taxon>
        <taxon>Eupulmonata</taxon>
        <taxon>Stylommatophora</taxon>
        <taxon>Helicina</taxon>
        <taxon>Arionoidea</taxon>
        <taxon>Arionidae</taxon>
        <taxon>Arion</taxon>
    </lineage>
</organism>
<name>A0A0B6Y7U2_9EUPU</name>
<protein>
    <submittedName>
        <fullName evidence="1">Uncharacterized protein</fullName>
    </submittedName>
</protein>
<proteinExistence type="predicted"/>
<sequence>MFSISFPAPTNVIQHNSSAHRELEANHTTCITISKDKANTARLLEEANLQLIP</sequence>